<dbReference type="AlphaFoldDB" id="A0A8J7U6H1"/>
<sequence>MKRESSAFLFGDHIAVERIEPGIQRQLLGYGETILMARVTFDQDAVGALHRHPHAQATYVESGEFDVTINGERQRLRRGDGFYVTPHQEHGAVCRKPGVLIDVFSPAREDFLKEQPPA</sequence>
<dbReference type="Gene3D" id="2.60.120.10">
    <property type="entry name" value="Jelly Rolls"/>
    <property type="match status" value="1"/>
</dbReference>
<reference evidence="2" key="1">
    <citation type="submission" date="2021-03" db="EMBL/GenBank/DDBJ databases">
        <authorList>
            <person name="Wang G."/>
        </authorList>
    </citation>
    <scope>NUCLEOTIDE SEQUENCE</scope>
    <source>
        <strain evidence="2">KCTC 12899</strain>
    </source>
</reference>
<feature type="domain" description="Cupin type-2" evidence="1">
    <location>
        <begin position="38"/>
        <end position="104"/>
    </location>
</feature>
<gene>
    <name evidence="2" type="ORF">J3U88_25765</name>
</gene>
<dbReference type="Proteomes" id="UP000664417">
    <property type="component" value="Unassembled WGS sequence"/>
</dbReference>
<name>A0A8J7U6H1_9BACT</name>
<dbReference type="InterPro" id="IPR025499">
    <property type="entry name" value="KdgF"/>
</dbReference>
<dbReference type="RefSeq" id="WP_207861886.1">
    <property type="nucleotide sequence ID" value="NZ_JAFREP010000029.1"/>
</dbReference>
<dbReference type="PANTHER" id="PTHR40112:SF1">
    <property type="entry name" value="H2HPP ISOMERASE"/>
    <property type="match status" value="1"/>
</dbReference>
<organism evidence="2 3">
    <name type="scientific">Acanthopleuribacter pedis</name>
    <dbReference type="NCBI Taxonomy" id="442870"/>
    <lineage>
        <taxon>Bacteria</taxon>
        <taxon>Pseudomonadati</taxon>
        <taxon>Acidobacteriota</taxon>
        <taxon>Holophagae</taxon>
        <taxon>Acanthopleuribacterales</taxon>
        <taxon>Acanthopleuribacteraceae</taxon>
        <taxon>Acanthopleuribacter</taxon>
    </lineage>
</organism>
<dbReference type="InterPro" id="IPR014710">
    <property type="entry name" value="RmlC-like_jellyroll"/>
</dbReference>
<evidence type="ECO:0000313" key="3">
    <source>
        <dbReference type="Proteomes" id="UP000664417"/>
    </source>
</evidence>
<keyword evidence="3" id="KW-1185">Reference proteome</keyword>
<dbReference type="PIRSF" id="PIRSF029883">
    <property type="entry name" value="KdgF"/>
    <property type="match status" value="1"/>
</dbReference>
<dbReference type="InterPro" id="IPR052535">
    <property type="entry name" value="Bacilysin_H2HPP_isomerase"/>
</dbReference>
<evidence type="ECO:0000313" key="2">
    <source>
        <dbReference type="EMBL" id="MBO1321914.1"/>
    </source>
</evidence>
<dbReference type="SUPFAM" id="SSF51182">
    <property type="entry name" value="RmlC-like cupins"/>
    <property type="match status" value="1"/>
</dbReference>
<evidence type="ECO:0000259" key="1">
    <source>
        <dbReference type="Pfam" id="PF07883"/>
    </source>
</evidence>
<dbReference type="EMBL" id="JAFREP010000029">
    <property type="protein sequence ID" value="MBO1321914.1"/>
    <property type="molecule type" value="Genomic_DNA"/>
</dbReference>
<dbReference type="InterPro" id="IPR013096">
    <property type="entry name" value="Cupin_2"/>
</dbReference>
<protein>
    <submittedName>
        <fullName evidence="2">Cupin domain-containing protein</fullName>
    </submittedName>
</protein>
<dbReference type="Pfam" id="PF07883">
    <property type="entry name" value="Cupin_2"/>
    <property type="match status" value="1"/>
</dbReference>
<dbReference type="CDD" id="cd02238">
    <property type="entry name" value="cupin_KdgF"/>
    <property type="match status" value="1"/>
</dbReference>
<comment type="caution">
    <text evidence="2">The sequence shown here is derived from an EMBL/GenBank/DDBJ whole genome shotgun (WGS) entry which is preliminary data.</text>
</comment>
<dbReference type="PANTHER" id="PTHR40112">
    <property type="entry name" value="H2HPP ISOMERASE"/>
    <property type="match status" value="1"/>
</dbReference>
<accession>A0A8J7U6H1</accession>
<dbReference type="InterPro" id="IPR011051">
    <property type="entry name" value="RmlC_Cupin_sf"/>
</dbReference>
<proteinExistence type="predicted"/>